<dbReference type="SUPFAM" id="SSF159275">
    <property type="entry name" value="PA1994-like"/>
    <property type="match status" value="1"/>
</dbReference>
<dbReference type="AlphaFoldDB" id="A0AB39BK48"/>
<dbReference type="EMBL" id="CP162511">
    <property type="protein sequence ID" value="XDI06719.1"/>
    <property type="molecule type" value="Genomic_DNA"/>
</dbReference>
<proteinExistence type="predicted"/>
<dbReference type="InterPro" id="IPR009467">
    <property type="entry name" value="Glycolipid-bd_prot_put"/>
</dbReference>
<feature type="region of interest" description="Disordered" evidence="1">
    <location>
        <begin position="190"/>
        <end position="211"/>
    </location>
</feature>
<accession>A0AB39BK48</accession>
<protein>
    <submittedName>
        <fullName evidence="2">Glycolipid-binding domain-containing protein</fullName>
    </submittedName>
</protein>
<evidence type="ECO:0000256" key="1">
    <source>
        <dbReference type="SAM" id="MobiDB-lite"/>
    </source>
</evidence>
<organism evidence="2">
    <name type="scientific">Herbiconiux sp. A18JL235</name>
    <dbReference type="NCBI Taxonomy" id="3152363"/>
    <lineage>
        <taxon>Bacteria</taxon>
        <taxon>Bacillati</taxon>
        <taxon>Actinomycetota</taxon>
        <taxon>Actinomycetes</taxon>
        <taxon>Micrococcales</taxon>
        <taxon>Microbacteriaceae</taxon>
        <taxon>Herbiconiux</taxon>
    </lineage>
</organism>
<sequence>MHNRARGLTWLDASGTGHDDVAVTIDANGCTAIGHVVAHAPERFEIFYRVECDARWRTRSVSVADTLTQRSLELHVTPDSRWVGDDGDPIADLDGAVDVDISATPFSNTLPVRRLDLQVGESRDIVTAYIDVPSLHVTPDPQRYTRVEPNVYRYESLDSDFVRDLEVDDDGFVLEYPGLFRRLGFDPRRRTDARTTAREHGSDAVPTLGRGRDEAHAPARLTVVGGTATGIDPVPDPGVSAEGDTARVVAQRATVRRALRAVSDPSSTSGEERG</sequence>
<dbReference type="Pfam" id="PF06475">
    <property type="entry name" value="Glycolipid_bind"/>
    <property type="match status" value="1"/>
</dbReference>
<name>A0AB39BK48_9MICO</name>
<gene>
    <name evidence="2" type="ORF">ABFY20_06345</name>
</gene>
<feature type="compositionally biased region" description="Basic and acidic residues" evidence="1">
    <location>
        <begin position="190"/>
        <end position="202"/>
    </location>
</feature>
<dbReference type="RefSeq" id="WP_368499098.1">
    <property type="nucleotide sequence ID" value="NZ_CP162511.1"/>
</dbReference>
<reference evidence="2" key="1">
    <citation type="submission" date="2024-05" db="EMBL/GenBank/DDBJ databases">
        <title>Herbiconiux sp. A18JL235.</title>
        <authorList>
            <person name="Zhang G."/>
        </authorList>
    </citation>
    <scope>NUCLEOTIDE SEQUENCE</scope>
    <source>
        <strain evidence="2">A18JL235</strain>
    </source>
</reference>
<evidence type="ECO:0000313" key="2">
    <source>
        <dbReference type="EMBL" id="XDI06719.1"/>
    </source>
</evidence>